<dbReference type="Gene3D" id="2.40.50.120">
    <property type="match status" value="1"/>
</dbReference>
<dbReference type="SUPFAM" id="SSF50242">
    <property type="entry name" value="TIMP-like"/>
    <property type="match status" value="1"/>
</dbReference>
<dbReference type="PROSITE" id="PS51257">
    <property type="entry name" value="PROKAR_LIPOPROTEIN"/>
    <property type="match status" value="1"/>
</dbReference>
<dbReference type="EMBL" id="RWIU01000001">
    <property type="protein sequence ID" value="RSK45990.1"/>
    <property type="molecule type" value="Genomic_DNA"/>
</dbReference>
<evidence type="ECO:0000313" key="3">
    <source>
        <dbReference type="Proteomes" id="UP000270291"/>
    </source>
</evidence>
<protein>
    <submittedName>
        <fullName evidence="2">Uncharacterized protein</fullName>
    </submittedName>
</protein>
<proteinExistence type="predicted"/>
<dbReference type="AlphaFoldDB" id="A0A3R9NFK1"/>
<dbReference type="InterPro" id="IPR008993">
    <property type="entry name" value="TIMP-like_OB-fold"/>
</dbReference>
<evidence type="ECO:0000313" key="2">
    <source>
        <dbReference type="EMBL" id="RSK45990.1"/>
    </source>
</evidence>
<dbReference type="Proteomes" id="UP000270291">
    <property type="component" value="Unassembled WGS sequence"/>
</dbReference>
<reference evidence="2 3" key="1">
    <citation type="submission" date="2018-12" db="EMBL/GenBank/DDBJ databases">
        <authorList>
            <person name="Feng G."/>
            <person name="Zhu H."/>
        </authorList>
    </citation>
    <scope>NUCLEOTIDE SEQUENCE [LARGE SCALE GENOMIC DNA]</scope>
    <source>
        <strain evidence="2 3">LMG 26000</strain>
    </source>
</reference>
<keyword evidence="3" id="KW-1185">Reference proteome</keyword>
<accession>A0A3R9NFK1</accession>
<dbReference type="OrthoDB" id="880729at2"/>
<name>A0A3R9NFK1_9BACT</name>
<sequence length="175" mass="18990">MKSALLIALLLFVHSSVALACSCVSGSGSEKQQIATAYQRDALVFVGRVVAVETVVTTDTLQVSDTGPLAERTQLVRQESFRYTFAVSRKYKGLTTEDTVRVSSAMQSASCGREFRVGSAYLLYGFQISEKASPYGSPATSITPYFATSLCNRGQELKDVKRAELKQLKKLAKVG</sequence>
<keyword evidence="1" id="KW-0732">Signal</keyword>
<feature type="signal peptide" evidence="1">
    <location>
        <begin position="1"/>
        <end position="20"/>
    </location>
</feature>
<organism evidence="2 3">
    <name type="scientific">Hymenobacter perfusus</name>
    <dbReference type="NCBI Taxonomy" id="1236770"/>
    <lineage>
        <taxon>Bacteria</taxon>
        <taxon>Pseudomonadati</taxon>
        <taxon>Bacteroidota</taxon>
        <taxon>Cytophagia</taxon>
        <taxon>Cytophagales</taxon>
        <taxon>Hymenobacteraceae</taxon>
        <taxon>Hymenobacter</taxon>
    </lineage>
</organism>
<evidence type="ECO:0000256" key="1">
    <source>
        <dbReference type="SAM" id="SignalP"/>
    </source>
</evidence>
<dbReference type="RefSeq" id="WP_125435264.1">
    <property type="nucleotide sequence ID" value="NZ_RWIU01000001.1"/>
</dbReference>
<gene>
    <name evidence="2" type="ORF">EI293_02100</name>
</gene>
<comment type="caution">
    <text evidence="2">The sequence shown here is derived from an EMBL/GenBank/DDBJ whole genome shotgun (WGS) entry which is preliminary data.</text>
</comment>
<feature type="chain" id="PRO_5018770042" evidence="1">
    <location>
        <begin position="21"/>
        <end position="175"/>
    </location>
</feature>